<dbReference type="AlphaFoldDB" id="A0A132NRA4"/>
<dbReference type="VEuPathDB" id="GiardiaDB:QR46_3431"/>
<proteinExistence type="predicted"/>
<dbReference type="EMBL" id="JXTI01000109">
    <property type="protein sequence ID" value="KWX12591.1"/>
    <property type="molecule type" value="Genomic_DNA"/>
</dbReference>
<comment type="caution">
    <text evidence="3">The sequence shown here is derived from an EMBL/GenBank/DDBJ whole genome shotgun (WGS) entry which is preliminary data.</text>
</comment>
<feature type="compositionally biased region" description="Polar residues" evidence="2">
    <location>
        <begin position="30"/>
        <end position="48"/>
    </location>
</feature>
<feature type="coiled-coil region" evidence="1">
    <location>
        <begin position="420"/>
        <end position="447"/>
    </location>
</feature>
<dbReference type="Proteomes" id="UP000070089">
    <property type="component" value="Unassembled WGS sequence"/>
</dbReference>
<dbReference type="PANTHER" id="PTHR37028:SF4">
    <property type="entry name" value="ALMS MOTIF DOMAIN-CONTAINING PROTEIN"/>
    <property type="match status" value="1"/>
</dbReference>
<evidence type="ECO:0000256" key="2">
    <source>
        <dbReference type="SAM" id="MobiDB-lite"/>
    </source>
</evidence>
<dbReference type="OrthoDB" id="10250667at2759"/>
<feature type="region of interest" description="Disordered" evidence="2">
    <location>
        <begin position="30"/>
        <end position="71"/>
    </location>
</feature>
<feature type="region of interest" description="Disordered" evidence="2">
    <location>
        <begin position="208"/>
        <end position="269"/>
    </location>
</feature>
<dbReference type="PANTHER" id="PTHR37028">
    <property type="entry name" value="UNNAMED PRODUCT-RELATED"/>
    <property type="match status" value="1"/>
</dbReference>
<organism evidence="3 4">
    <name type="scientific">Giardia duodenalis assemblage B</name>
    <dbReference type="NCBI Taxonomy" id="1394984"/>
    <lineage>
        <taxon>Eukaryota</taxon>
        <taxon>Metamonada</taxon>
        <taxon>Diplomonadida</taxon>
        <taxon>Hexamitidae</taxon>
        <taxon>Giardiinae</taxon>
        <taxon>Giardia</taxon>
    </lineage>
</organism>
<feature type="compositionally biased region" description="Polar residues" evidence="2">
    <location>
        <begin position="253"/>
        <end position="263"/>
    </location>
</feature>
<name>A0A132NRA4_GIAIN</name>
<gene>
    <name evidence="3" type="ORF">QR46_3431</name>
</gene>
<evidence type="ECO:0000313" key="3">
    <source>
        <dbReference type="EMBL" id="KWX12591.1"/>
    </source>
</evidence>
<keyword evidence="1" id="KW-0175">Coiled coil</keyword>
<sequence>MHYPVALREQKNTKEMSGLEAKLQSMLTSACQRSVKASTTDQKPSSPRRSTRVSGIRPFLPGDSSRQIPGYMLPRETAQQREERLEALKAEREAQELAECTFRPAINPESAYYAGERSGPAYERLYNHALDKQEREQDLFEMGDVLDETVYTFKPQLKAKYVPKSDSSKVVIRMADVPSEMKQCVFKPKLSPTSEKICKRKFGDTPVFERLTKPPERPASTADKRALSANTSISGSTSPDEPGRPGTRRAFGSTDNYHGQTLSRGPKRKSTVESFNEFLSRQEYIVAKKQLTASRINKEELRECTFKPKISETSKLIAQTIGARDPLYERTYSADTRGTSPKRAHGLYSSLDDQDTFIPHINEKSKRIMSAKCDVPVYDRLYQDSETQHRLELLKKQQEQLSADGCTFQPAKIATQPEHVESTIKNLDEYMEERRQMRLRMDQERLVRAEQREDLEECTFKPKIIKAPSSIRKIVSELRKNDAHSRL</sequence>
<evidence type="ECO:0000313" key="4">
    <source>
        <dbReference type="Proteomes" id="UP000070089"/>
    </source>
</evidence>
<feature type="compositionally biased region" description="Basic and acidic residues" evidence="2">
    <location>
        <begin position="210"/>
        <end position="226"/>
    </location>
</feature>
<evidence type="ECO:0000256" key="1">
    <source>
        <dbReference type="SAM" id="Coils"/>
    </source>
</evidence>
<protein>
    <submittedName>
        <fullName evidence="3">Uncharacterized protein</fullName>
    </submittedName>
</protein>
<reference evidence="3 4" key="1">
    <citation type="journal article" date="2015" name="Mol. Biochem. Parasitol.">
        <title>Identification of polymorphic genes for use in assemblage B genotyping assays through comparative genomics of multiple assemblage B Giardia duodenalis isolates.</title>
        <authorList>
            <person name="Wielinga C."/>
            <person name="Thompson R.C."/>
            <person name="Monis P."/>
            <person name="Ryan U."/>
        </authorList>
    </citation>
    <scope>NUCLEOTIDE SEQUENCE [LARGE SCALE GENOMIC DNA]</scope>
    <source>
        <strain evidence="3 4">BAH15c1</strain>
    </source>
</reference>
<feature type="compositionally biased region" description="Polar residues" evidence="2">
    <location>
        <begin position="228"/>
        <end position="239"/>
    </location>
</feature>
<accession>A0A132NRA4</accession>